<dbReference type="RefSeq" id="WP_230480056.1">
    <property type="nucleotide sequence ID" value="NZ_BMXL01000012.1"/>
</dbReference>
<organism evidence="3 4">
    <name type="scientific">Nocardiopsis kunsanensis</name>
    <dbReference type="NCBI Taxonomy" id="141693"/>
    <lineage>
        <taxon>Bacteria</taxon>
        <taxon>Bacillati</taxon>
        <taxon>Actinomycetota</taxon>
        <taxon>Actinomycetes</taxon>
        <taxon>Streptosporangiales</taxon>
        <taxon>Nocardiopsidaceae</taxon>
        <taxon>Nocardiopsis</taxon>
    </lineage>
</organism>
<feature type="region of interest" description="Disordered" evidence="1">
    <location>
        <begin position="1"/>
        <end position="23"/>
    </location>
</feature>
<dbReference type="AlphaFoldDB" id="A0A918XDM7"/>
<evidence type="ECO:0000313" key="4">
    <source>
        <dbReference type="Proteomes" id="UP000654947"/>
    </source>
</evidence>
<keyword evidence="4" id="KW-1185">Reference proteome</keyword>
<keyword evidence="2" id="KW-0472">Membrane</keyword>
<dbReference type="EMBL" id="BMXL01000012">
    <property type="protein sequence ID" value="GHD27200.1"/>
    <property type="molecule type" value="Genomic_DNA"/>
</dbReference>
<proteinExistence type="predicted"/>
<comment type="caution">
    <text evidence="3">The sequence shown here is derived from an EMBL/GenBank/DDBJ whole genome shotgun (WGS) entry which is preliminary data.</text>
</comment>
<sequence length="337" mass="37676">MSDPDLSPGSGRCAEPAYDPDLPPRVHEELQFRHDELLRADDEPRWTRELGARQRYVEAVAGIILSIVPALSAFGMLTHFFVPLVIVGGTVLVVAGFSYHAFAGLLALAAVVLSGVLGTWMGFQAIVLTLTTGVWLLCVFFSLRYAWRNADERIPHVHKNRYVVASDLYPAENALLVRMQDVVDVTEAAQEVLGDLFDGDTALRSLREQEWALATLFLRQSRLAADLERREREAVSEVVLRSLEPQRTSLERVRGNAEERVSRIESYGRFVADAMVKQREWEQVRENMDHDDATGSCCSMPRPHRNRARPAPGISNCGRCGRAGTRVCSRRFARCAG</sequence>
<protein>
    <submittedName>
        <fullName evidence="3">Uncharacterized protein</fullName>
    </submittedName>
</protein>
<keyword evidence="2" id="KW-1133">Transmembrane helix</keyword>
<name>A0A918XDM7_9ACTN</name>
<gene>
    <name evidence="3" type="ORF">GCM10007147_26060</name>
</gene>
<evidence type="ECO:0000313" key="3">
    <source>
        <dbReference type="EMBL" id="GHD27200.1"/>
    </source>
</evidence>
<evidence type="ECO:0000256" key="1">
    <source>
        <dbReference type="SAM" id="MobiDB-lite"/>
    </source>
</evidence>
<evidence type="ECO:0000256" key="2">
    <source>
        <dbReference type="SAM" id="Phobius"/>
    </source>
</evidence>
<reference evidence="3 4" key="1">
    <citation type="journal article" date="2014" name="Int. J. Syst. Evol. Microbiol.">
        <title>Complete genome sequence of Corynebacterium casei LMG S-19264T (=DSM 44701T), isolated from a smear-ripened cheese.</title>
        <authorList>
            <consortium name="US DOE Joint Genome Institute (JGI-PGF)"/>
            <person name="Walter F."/>
            <person name="Albersmeier A."/>
            <person name="Kalinowski J."/>
            <person name="Ruckert C."/>
        </authorList>
    </citation>
    <scope>NUCLEOTIDE SEQUENCE [LARGE SCALE GENOMIC DNA]</scope>
    <source>
        <strain evidence="3 4">KCTC 19473</strain>
    </source>
</reference>
<accession>A0A918XDM7</accession>
<feature type="transmembrane region" description="Helical" evidence="2">
    <location>
        <begin position="56"/>
        <end position="74"/>
    </location>
</feature>
<keyword evidence="2" id="KW-0812">Transmembrane</keyword>
<feature type="transmembrane region" description="Helical" evidence="2">
    <location>
        <begin position="126"/>
        <end position="147"/>
    </location>
</feature>
<dbReference type="Proteomes" id="UP000654947">
    <property type="component" value="Unassembled WGS sequence"/>
</dbReference>